<dbReference type="GO" id="GO:0005634">
    <property type="term" value="C:nucleus"/>
    <property type="evidence" value="ECO:0007669"/>
    <property type="project" value="UniProtKB-SubCell"/>
</dbReference>
<dbReference type="Gene3D" id="1.10.150.40">
    <property type="entry name" value="Barrier-to-autointegration factor, BAF"/>
    <property type="match status" value="1"/>
</dbReference>
<dbReference type="InterPro" id="IPR004122">
    <property type="entry name" value="BAF_prot"/>
</dbReference>
<dbReference type="SMART" id="SM01023">
    <property type="entry name" value="BAF"/>
    <property type="match status" value="1"/>
</dbReference>
<dbReference type="AlphaFoldDB" id="A0AAD9P7Q2"/>
<dbReference type="Pfam" id="PF02961">
    <property type="entry name" value="SAM_BAF"/>
    <property type="match status" value="1"/>
</dbReference>
<dbReference type="EMBL" id="JAODUO010000102">
    <property type="protein sequence ID" value="KAK2189557.1"/>
    <property type="molecule type" value="Genomic_DNA"/>
</dbReference>
<comment type="subcellular location">
    <subcellularLocation>
        <location evidence="1">Nucleus</location>
    </subcellularLocation>
</comment>
<dbReference type="PANTHER" id="PTHR47507:SF6">
    <property type="entry name" value="BARRIER-TO-AUTOINTEGRATION FACTOR"/>
    <property type="match status" value="1"/>
</dbReference>
<proteinExistence type="predicted"/>
<accession>A0AAD9P7Q2</accession>
<organism evidence="4 5">
    <name type="scientific">Ridgeia piscesae</name>
    <name type="common">Tubeworm</name>
    <dbReference type="NCBI Taxonomy" id="27915"/>
    <lineage>
        <taxon>Eukaryota</taxon>
        <taxon>Metazoa</taxon>
        <taxon>Spiralia</taxon>
        <taxon>Lophotrochozoa</taxon>
        <taxon>Annelida</taxon>
        <taxon>Polychaeta</taxon>
        <taxon>Sedentaria</taxon>
        <taxon>Canalipalpata</taxon>
        <taxon>Sabellida</taxon>
        <taxon>Siboglinidae</taxon>
        <taxon>Ridgeia</taxon>
    </lineage>
</organism>
<reference evidence="4" key="1">
    <citation type="journal article" date="2023" name="Mol. Biol. Evol.">
        <title>Third-Generation Sequencing Reveals the Adaptive Role of the Epigenome in Three Deep-Sea Polychaetes.</title>
        <authorList>
            <person name="Perez M."/>
            <person name="Aroh O."/>
            <person name="Sun Y."/>
            <person name="Lan Y."/>
            <person name="Juniper S.K."/>
            <person name="Young C.R."/>
            <person name="Angers B."/>
            <person name="Qian P.Y."/>
        </authorList>
    </citation>
    <scope>NUCLEOTIDE SEQUENCE</scope>
    <source>
        <strain evidence="4">R07B-5</strain>
    </source>
</reference>
<evidence type="ECO:0000313" key="4">
    <source>
        <dbReference type="EMBL" id="KAK2189557.1"/>
    </source>
</evidence>
<name>A0AAD9P7Q2_RIDPI</name>
<evidence type="ECO:0000256" key="1">
    <source>
        <dbReference type="ARBA" id="ARBA00004123"/>
    </source>
</evidence>
<keyword evidence="5" id="KW-1185">Reference proteome</keyword>
<sequence>MSKAGTDSPAGKRWSGCYPGGGEGGRSPDAGQEGTFCARSSTLSRKYQMFVTEPMLEKPASSLPGLSKMSECRLMCVGCGTAYAVLGKYLTVDRDLSQFKNWLHEVAGTNSRNATLCYYAIADWCNNFM</sequence>
<evidence type="ECO:0000313" key="5">
    <source>
        <dbReference type="Proteomes" id="UP001209878"/>
    </source>
</evidence>
<dbReference type="GO" id="GO:0003677">
    <property type="term" value="F:DNA binding"/>
    <property type="evidence" value="ECO:0007669"/>
    <property type="project" value="InterPro"/>
</dbReference>
<evidence type="ECO:0000256" key="3">
    <source>
        <dbReference type="SAM" id="MobiDB-lite"/>
    </source>
</evidence>
<feature type="region of interest" description="Disordered" evidence="3">
    <location>
        <begin position="1"/>
        <end position="34"/>
    </location>
</feature>
<dbReference type="InterPro" id="IPR036617">
    <property type="entry name" value="BAF_sf"/>
</dbReference>
<dbReference type="InterPro" id="IPR051387">
    <property type="entry name" value="BAF"/>
</dbReference>
<dbReference type="SUPFAM" id="SSF47798">
    <property type="entry name" value="Barrier-to-autointegration factor, BAF"/>
    <property type="match status" value="1"/>
</dbReference>
<dbReference type="PANTHER" id="PTHR47507">
    <property type="entry name" value="BARRIER TO AUTOINTEGRATION FACTOR 2"/>
    <property type="match status" value="1"/>
</dbReference>
<dbReference type="GO" id="GO:0051276">
    <property type="term" value="P:chromosome organization"/>
    <property type="evidence" value="ECO:0007669"/>
    <property type="project" value="TreeGrafter"/>
</dbReference>
<dbReference type="Proteomes" id="UP001209878">
    <property type="component" value="Unassembled WGS sequence"/>
</dbReference>
<dbReference type="GO" id="GO:0000793">
    <property type="term" value="C:condensed chromosome"/>
    <property type="evidence" value="ECO:0007669"/>
    <property type="project" value="TreeGrafter"/>
</dbReference>
<gene>
    <name evidence="4" type="ORF">NP493_102g00013</name>
</gene>
<comment type="caution">
    <text evidence="4">The sequence shown here is derived from an EMBL/GenBank/DDBJ whole genome shotgun (WGS) entry which is preliminary data.</text>
</comment>
<protein>
    <submittedName>
        <fullName evidence="4">Uncharacterized protein</fullName>
    </submittedName>
</protein>
<evidence type="ECO:0000256" key="2">
    <source>
        <dbReference type="ARBA" id="ARBA00023242"/>
    </source>
</evidence>
<keyword evidence="2" id="KW-0539">Nucleus</keyword>